<dbReference type="InterPro" id="IPR055256">
    <property type="entry name" value="KH_1_KHDC4/BBP-like"/>
</dbReference>
<reference evidence="7" key="2">
    <citation type="submission" date="2025-08" db="UniProtKB">
        <authorList>
            <consortium name="RefSeq"/>
        </authorList>
    </citation>
    <scope>IDENTIFICATION</scope>
    <source>
        <tissue evidence="7">Leaf</tissue>
    </source>
</reference>
<dbReference type="AlphaFoldDB" id="A0A1S3TV87"/>
<reference evidence="6" key="1">
    <citation type="journal article" date="2014" name="Nat. Commun.">
        <title>Genome sequence of mungbean and insights into evolution within Vigna species.</title>
        <authorList>
            <person name="Kang Y.J."/>
            <person name="Kim S.K."/>
            <person name="Kim M.Y."/>
            <person name="Lestari P."/>
            <person name="Kim K.H."/>
            <person name="Ha B.K."/>
            <person name="Jun T.H."/>
            <person name="Hwang W.J."/>
            <person name="Lee T."/>
            <person name="Lee J."/>
            <person name="Shim S."/>
            <person name="Yoon M.Y."/>
            <person name="Jang Y.E."/>
            <person name="Han K.S."/>
            <person name="Taeprayoon P."/>
            <person name="Yoon N."/>
            <person name="Somta P."/>
            <person name="Tanya P."/>
            <person name="Kim K.S."/>
            <person name="Gwag J.G."/>
            <person name="Moon J.K."/>
            <person name="Lee Y.H."/>
            <person name="Park B.S."/>
            <person name="Bombarely A."/>
            <person name="Doyle J.J."/>
            <person name="Jackson S.A."/>
            <person name="Schafleitner R."/>
            <person name="Srinives P."/>
            <person name="Varshney R.K."/>
            <person name="Lee S.H."/>
        </authorList>
    </citation>
    <scope>NUCLEOTIDE SEQUENCE [LARGE SCALE GENOMIC DNA]</scope>
    <source>
        <strain evidence="6">cv. VC1973A</strain>
    </source>
</reference>
<feature type="region of interest" description="Disordered" evidence="3">
    <location>
        <begin position="552"/>
        <end position="646"/>
    </location>
</feature>
<feature type="domain" description="ATP-dependent RNA helicase PRP5/DDX46/KHDC4 KH" evidence="5">
    <location>
        <begin position="110"/>
        <end position="197"/>
    </location>
</feature>
<dbReference type="Pfam" id="PF22675">
    <property type="entry name" value="KH-I_KHDC4-BBP"/>
    <property type="match status" value="1"/>
</dbReference>
<dbReference type="GO" id="GO:0005634">
    <property type="term" value="C:nucleus"/>
    <property type="evidence" value="ECO:0007669"/>
    <property type="project" value="InterPro"/>
</dbReference>
<feature type="compositionally biased region" description="Pro residues" evidence="3">
    <location>
        <begin position="568"/>
        <end position="582"/>
    </location>
</feature>
<proteinExistence type="predicted"/>
<feature type="compositionally biased region" description="Polar residues" evidence="3">
    <location>
        <begin position="593"/>
        <end position="602"/>
    </location>
</feature>
<dbReference type="PANTHER" id="PTHR15744">
    <property type="entry name" value="BLOM7"/>
    <property type="match status" value="1"/>
</dbReference>
<dbReference type="GeneID" id="106759174"/>
<feature type="compositionally biased region" description="Polar residues" evidence="3">
    <location>
        <begin position="484"/>
        <end position="501"/>
    </location>
</feature>
<keyword evidence="6" id="KW-1185">Reference proteome</keyword>
<name>A0A1S3TV87_VIGRR</name>
<feature type="compositionally biased region" description="Low complexity" evidence="3">
    <location>
        <begin position="7"/>
        <end position="20"/>
    </location>
</feature>
<dbReference type="FunFam" id="3.30.1370.10:FF:000037">
    <property type="entry name" value="KH domain protein"/>
    <property type="match status" value="1"/>
</dbReference>
<evidence type="ECO:0000313" key="7">
    <source>
        <dbReference type="RefSeq" id="XP_014497688.1"/>
    </source>
</evidence>
<dbReference type="CDD" id="cd22471">
    <property type="entry name" value="KH-I_RIK_like_rpt1"/>
    <property type="match status" value="1"/>
</dbReference>
<evidence type="ECO:0000313" key="6">
    <source>
        <dbReference type="Proteomes" id="UP000087766"/>
    </source>
</evidence>
<dbReference type="InterPro" id="IPR031121">
    <property type="entry name" value="RIK/BLOM7"/>
</dbReference>
<feature type="region of interest" description="Disordered" evidence="3">
    <location>
        <begin position="482"/>
        <end position="539"/>
    </location>
</feature>
<gene>
    <name evidence="7" type="primary">LOC106759174</name>
</gene>
<dbReference type="Gene3D" id="3.30.1370.10">
    <property type="entry name" value="K Homology domain, type 1"/>
    <property type="match status" value="1"/>
</dbReference>
<feature type="compositionally biased region" description="Acidic residues" evidence="3">
    <location>
        <begin position="614"/>
        <end position="626"/>
    </location>
</feature>
<dbReference type="PANTHER" id="PTHR15744:SF0">
    <property type="entry name" value="KH HOMOLOGY DOMAIN-CONTAINING PROTEIN 4"/>
    <property type="match status" value="1"/>
</dbReference>
<evidence type="ECO:0000256" key="1">
    <source>
        <dbReference type="ARBA" id="ARBA00070402"/>
    </source>
</evidence>
<protein>
    <recommendedName>
        <fullName evidence="1">Protein RIK</fullName>
    </recommendedName>
    <alternativeName>
        <fullName evidence="2">Rough sheath 2-interacting KH domain protein</fullName>
    </alternativeName>
</protein>
<evidence type="ECO:0000259" key="5">
    <source>
        <dbReference type="Pfam" id="PF23469"/>
    </source>
</evidence>
<dbReference type="OrthoDB" id="397265at2759"/>
<dbReference type="Pfam" id="PF23469">
    <property type="entry name" value="KH_12"/>
    <property type="match status" value="1"/>
</dbReference>
<feature type="region of interest" description="Disordered" evidence="3">
    <location>
        <begin position="1"/>
        <end position="40"/>
    </location>
</feature>
<evidence type="ECO:0000259" key="4">
    <source>
        <dbReference type="Pfam" id="PF22675"/>
    </source>
</evidence>
<dbReference type="RefSeq" id="XP_014497688.1">
    <property type="nucleotide sequence ID" value="XM_014642202.2"/>
</dbReference>
<evidence type="ECO:0000256" key="3">
    <source>
        <dbReference type="SAM" id="MobiDB-lite"/>
    </source>
</evidence>
<feature type="domain" description="KHDC4/BBP-like KH-domain type I" evidence="4">
    <location>
        <begin position="224"/>
        <end position="299"/>
    </location>
</feature>
<dbReference type="Proteomes" id="UP000087766">
    <property type="component" value="Chromosome 4"/>
</dbReference>
<dbReference type="InterPro" id="IPR056149">
    <property type="entry name" value="PRP5/DDX46/KHDC4_KH"/>
</dbReference>
<dbReference type="GO" id="GO:0003723">
    <property type="term" value="F:RNA binding"/>
    <property type="evidence" value="ECO:0007669"/>
    <property type="project" value="InterPro"/>
</dbReference>
<dbReference type="InterPro" id="IPR036612">
    <property type="entry name" value="KH_dom_type_1_sf"/>
</dbReference>
<sequence>MTEDSSVRVSSSNETSVSNDAAQTRRRKKRKWDQPADSLMPVGMAVPGALPLSNAVSLGGIPYPGMVPVISGALLTNPLAASAHVQQQTAAAAVAAQKTNQQKIQDELIIAREIVINDAESSVRYKLTKRQTQEEIQRCTGAIVITRGKYRPPNIPLDGEKPLYLHISAGAHIKETAERILAVDRAAAMIEEMLKLGQNSQSISSASPNGPKVLNTCVFLGFDADPSLNIVARIRGPNDQYINHIMNETGATVILRGHGSGNNECLNAEDGQEPLHLLLSSNNAKSLEDAKLLAENLLDTICTECGASRVSSCKVYSAVPPPQQVYTAVPPPQQVYSAVPPPQQVYDGLSLSKQIPTVISPPQIYSAVPPPPKLTGVQSPAIEHEAVTSVTSSSMSAVVVLKPVPPASSVGVIGDTAALTLGTTPQLTGHLSSGHQANVIGYTPPPLVSGGTSYIGYGGIYPQATPLQQVALALRHSPPVASTVDPTTLASNGESKPTSSIDFEKEKRPPQKRKFQELPVGSKGTAKLNQGLQPLKPNEQLDGLVVRNISTMPAPKKLVQPSSNGMPAPLPRTMPPPPPPKFSGPSEVKVQDNKNLLNTNSDAVPDTLVKLMEYGEEDDDDVDDSKEESFPHGSQANGVQKPFWAL</sequence>
<dbReference type="KEGG" id="vra:106759174"/>
<dbReference type="STRING" id="3916.A0A1S3TV87"/>
<evidence type="ECO:0000256" key="2">
    <source>
        <dbReference type="ARBA" id="ARBA00081001"/>
    </source>
</evidence>
<dbReference type="SUPFAM" id="SSF54791">
    <property type="entry name" value="Eukaryotic type KH-domain (KH-domain type I)"/>
    <property type="match status" value="1"/>
</dbReference>
<accession>A0A1S3TV87</accession>
<organism evidence="6 7">
    <name type="scientific">Vigna radiata var. radiata</name>
    <name type="common">Mung bean</name>
    <name type="synonym">Phaseolus aureus</name>
    <dbReference type="NCBI Taxonomy" id="3916"/>
    <lineage>
        <taxon>Eukaryota</taxon>
        <taxon>Viridiplantae</taxon>
        <taxon>Streptophyta</taxon>
        <taxon>Embryophyta</taxon>
        <taxon>Tracheophyta</taxon>
        <taxon>Spermatophyta</taxon>
        <taxon>Magnoliopsida</taxon>
        <taxon>eudicotyledons</taxon>
        <taxon>Gunneridae</taxon>
        <taxon>Pentapetalae</taxon>
        <taxon>rosids</taxon>
        <taxon>fabids</taxon>
        <taxon>Fabales</taxon>
        <taxon>Fabaceae</taxon>
        <taxon>Papilionoideae</taxon>
        <taxon>50 kb inversion clade</taxon>
        <taxon>NPAAA clade</taxon>
        <taxon>indigoferoid/millettioid clade</taxon>
        <taxon>Phaseoleae</taxon>
        <taxon>Vigna</taxon>
    </lineage>
</organism>